<name>A0A1R4ESS0_9MICO</name>
<proteinExistence type="inferred from homology"/>
<evidence type="ECO:0000313" key="7">
    <source>
        <dbReference type="EMBL" id="SJM46718.1"/>
    </source>
</evidence>
<dbReference type="InterPro" id="IPR008927">
    <property type="entry name" value="6-PGluconate_DH-like_C_sf"/>
</dbReference>
<dbReference type="EMBL" id="FUHU01000003">
    <property type="protein sequence ID" value="SJM46718.1"/>
    <property type="molecule type" value="Genomic_DNA"/>
</dbReference>
<dbReference type="AlphaFoldDB" id="A0A1R4ESS0"/>
<feature type="domain" description="3-hydroxyacyl-CoA dehydrogenase C-terminal" evidence="5">
    <location>
        <begin position="180"/>
        <end position="275"/>
    </location>
</feature>
<reference evidence="7 8" key="1">
    <citation type="submission" date="2017-02" db="EMBL/GenBank/DDBJ databases">
        <authorList>
            <person name="Peterson S.W."/>
        </authorList>
    </citation>
    <scope>NUCLEOTIDE SEQUENCE [LARGE SCALE GENOMIC DNA]</scope>
    <source>
        <strain evidence="7 8">LMG 22410</strain>
    </source>
</reference>
<dbReference type="GO" id="GO:0070403">
    <property type="term" value="F:NAD+ binding"/>
    <property type="evidence" value="ECO:0007669"/>
    <property type="project" value="InterPro"/>
</dbReference>
<dbReference type="FunFam" id="3.40.50.720:FF:000009">
    <property type="entry name" value="Fatty oxidation complex, alpha subunit"/>
    <property type="match status" value="1"/>
</dbReference>
<dbReference type="GO" id="GO:0006631">
    <property type="term" value="P:fatty acid metabolic process"/>
    <property type="evidence" value="ECO:0007669"/>
    <property type="project" value="InterPro"/>
</dbReference>
<keyword evidence="3 7" id="KW-0560">Oxidoreductase</keyword>
<dbReference type="InterPro" id="IPR013328">
    <property type="entry name" value="6PGD_dom2"/>
</dbReference>
<organism evidence="7 8">
    <name type="scientific">Agrococcus casei LMG 22410</name>
    <dbReference type="NCBI Taxonomy" id="1255656"/>
    <lineage>
        <taxon>Bacteria</taxon>
        <taxon>Bacillati</taxon>
        <taxon>Actinomycetota</taxon>
        <taxon>Actinomycetes</taxon>
        <taxon>Micrococcales</taxon>
        <taxon>Microbacteriaceae</taxon>
        <taxon>Agrococcus</taxon>
    </lineage>
</organism>
<dbReference type="OrthoDB" id="9771883at2"/>
<dbReference type="Gene3D" id="1.10.1040.10">
    <property type="entry name" value="N-(1-d-carboxylethyl)-l-norvaline Dehydrogenase, domain 2"/>
    <property type="match status" value="1"/>
</dbReference>
<protein>
    <submittedName>
        <fullName evidence="7">3-hydroxybutyryl-CoA dehydrogenase</fullName>
        <ecNumber evidence="7">1.1.1.157</ecNumber>
    </submittedName>
</protein>
<gene>
    <name evidence="7" type="ORF">CZ674_00690</name>
</gene>
<dbReference type="SUPFAM" id="SSF51735">
    <property type="entry name" value="NAD(P)-binding Rossmann-fold domains"/>
    <property type="match status" value="1"/>
</dbReference>
<dbReference type="SUPFAM" id="SSF48179">
    <property type="entry name" value="6-phosphogluconate dehydrogenase C-terminal domain-like"/>
    <property type="match status" value="1"/>
</dbReference>
<evidence type="ECO:0000256" key="3">
    <source>
        <dbReference type="ARBA" id="ARBA00023002"/>
    </source>
</evidence>
<dbReference type="InterPro" id="IPR022694">
    <property type="entry name" value="3-OHacyl-CoA_DH"/>
</dbReference>
<dbReference type="PIRSF" id="PIRSF000105">
    <property type="entry name" value="HCDH"/>
    <property type="match status" value="1"/>
</dbReference>
<dbReference type="Pfam" id="PF02737">
    <property type="entry name" value="3HCDH_N"/>
    <property type="match status" value="1"/>
</dbReference>
<dbReference type="Pfam" id="PF00725">
    <property type="entry name" value="3HCDH"/>
    <property type="match status" value="1"/>
</dbReference>
<dbReference type="InterPro" id="IPR006176">
    <property type="entry name" value="3-OHacyl-CoA_DH_NAD-bd"/>
</dbReference>
<dbReference type="Proteomes" id="UP000195787">
    <property type="component" value="Unassembled WGS sequence"/>
</dbReference>
<evidence type="ECO:0000313" key="8">
    <source>
        <dbReference type="Proteomes" id="UP000195787"/>
    </source>
</evidence>
<evidence type="ECO:0000259" key="6">
    <source>
        <dbReference type="Pfam" id="PF02737"/>
    </source>
</evidence>
<accession>A0A1R4ESS0</accession>
<dbReference type="PANTHER" id="PTHR48075:SF5">
    <property type="entry name" value="3-HYDROXYBUTYRYL-COA DEHYDROGENASE"/>
    <property type="match status" value="1"/>
</dbReference>
<evidence type="ECO:0000256" key="1">
    <source>
        <dbReference type="ARBA" id="ARBA00005086"/>
    </source>
</evidence>
<dbReference type="GeneID" id="303171725"/>
<dbReference type="GO" id="GO:0008691">
    <property type="term" value="F:3-hydroxybutyryl-CoA dehydrogenase activity"/>
    <property type="evidence" value="ECO:0007669"/>
    <property type="project" value="UniProtKB-EC"/>
</dbReference>
<evidence type="ECO:0000256" key="2">
    <source>
        <dbReference type="ARBA" id="ARBA00009463"/>
    </source>
</evidence>
<comment type="similarity">
    <text evidence="2">Belongs to the 3-hydroxyacyl-CoA dehydrogenase family.</text>
</comment>
<dbReference type="InterPro" id="IPR006108">
    <property type="entry name" value="3HC_DH_C"/>
</dbReference>
<evidence type="ECO:0000259" key="5">
    <source>
        <dbReference type="Pfam" id="PF00725"/>
    </source>
</evidence>
<keyword evidence="8" id="KW-1185">Reference proteome</keyword>
<dbReference type="Gene3D" id="3.40.50.720">
    <property type="entry name" value="NAD(P)-binding Rossmann-like Domain"/>
    <property type="match status" value="1"/>
</dbReference>
<sequence length="279" mass="29212">MRDTAVGVLGGGRMGAGIAHAFLLAGAQVTVVERDDEAAAAAKARVDQALAKSIERGMQAEGLEVHVSTDAQSFSECALVIEAVPEDLELKASSLARVEEAIAPDATLASNTSSISIDKLAAALQRPDRFLGLHFFNPVPASKLVEIVIGTATAPELCETAQAWVEQIGKTPVTVTDSPGFASSRLGVALGLEAIRMLEAGVASAADIDAAMELGYRHPAGPLKTTDIVGLDVRLGIAEELARELGPRFEPPQLLRDMVARGELGRKSGKGFYEWSEGS</sequence>
<dbReference type="RefSeq" id="WP_086990130.1">
    <property type="nucleotide sequence ID" value="NZ_FUHU01000003.1"/>
</dbReference>
<dbReference type="EC" id="1.1.1.157" evidence="7"/>
<dbReference type="PANTHER" id="PTHR48075">
    <property type="entry name" value="3-HYDROXYACYL-COA DEHYDROGENASE FAMILY PROTEIN"/>
    <property type="match status" value="1"/>
</dbReference>
<feature type="site" description="Important for catalytic activity" evidence="4">
    <location>
        <position position="134"/>
    </location>
</feature>
<evidence type="ECO:0000256" key="4">
    <source>
        <dbReference type="PIRSR" id="PIRSR000105-1"/>
    </source>
</evidence>
<dbReference type="InterPro" id="IPR036291">
    <property type="entry name" value="NAD(P)-bd_dom_sf"/>
</dbReference>
<feature type="domain" description="3-hydroxyacyl-CoA dehydrogenase NAD binding" evidence="6">
    <location>
        <begin position="6"/>
        <end position="177"/>
    </location>
</feature>
<comment type="pathway">
    <text evidence="1">Lipid metabolism; butanoate metabolism.</text>
</comment>